<name>A0A2P5FTG5_TREOI</name>
<accession>A0A2P5FTG5</accession>
<dbReference type="OrthoDB" id="10323737at2759"/>
<dbReference type="AlphaFoldDB" id="A0A2P5FTG5"/>
<reference evidence="2" key="1">
    <citation type="submission" date="2016-06" db="EMBL/GenBank/DDBJ databases">
        <title>Parallel loss of symbiosis genes in relatives of nitrogen-fixing non-legume Parasponia.</title>
        <authorList>
            <person name="Van Velzen R."/>
            <person name="Holmer R."/>
            <person name="Bu F."/>
            <person name="Rutten L."/>
            <person name="Van Zeijl A."/>
            <person name="Liu W."/>
            <person name="Santuari L."/>
            <person name="Cao Q."/>
            <person name="Sharma T."/>
            <person name="Shen D."/>
            <person name="Roswanjaya Y."/>
            <person name="Wardhani T."/>
            <person name="Kalhor M.S."/>
            <person name="Jansen J."/>
            <person name="Van den Hoogen J."/>
            <person name="Gungor B."/>
            <person name="Hartog M."/>
            <person name="Hontelez J."/>
            <person name="Verver J."/>
            <person name="Yang W.-C."/>
            <person name="Schijlen E."/>
            <person name="Repin R."/>
            <person name="Schilthuizen M."/>
            <person name="Schranz E."/>
            <person name="Heidstra R."/>
            <person name="Miyata K."/>
            <person name="Fedorova E."/>
            <person name="Kohlen W."/>
            <person name="Bisseling T."/>
            <person name="Smit S."/>
            <person name="Geurts R."/>
        </authorList>
    </citation>
    <scope>NUCLEOTIDE SEQUENCE [LARGE SCALE GENOMIC DNA]</scope>
    <source>
        <strain evidence="2">cv. RG33-2</strain>
    </source>
</reference>
<organism evidence="1 2">
    <name type="scientific">Trema orientale</name>
    <name type="common">Charcoal tree</name>
    <name type="synonym">Celtis orientalis</name>
    <dbReference type="NCBI Taxonomy" id="63057"/>
    <lineage>
        <taxon>Eukaryota</taxon>
        <taxon>Viridiplantae</taxon>
        <taxon>Streptophyta</taxon>
        <taxon>Embryophyta</taxon>
        <taxon>Tracheophyta</taxon>
        <taxon>Spermatophyta</taxon>
        <taxon>Magnoliopsida</taxon>
        <taxon>eudicotyledons</taxon>
        <taxon>Gunneridae</taxon>
        <taxon>Pentapetalae</taxon>
        <taxon>rosids</taxon>
        <taxon>fabids</taxon>
        <taxon>Rosales</taxon>
        <taxon>Cannabaceae</taxon>
        <taxon>Trema</taxon>
    </lineage>
</organism>
<evidence type="ECO:0000313" key="1">
    <source>
        <dbReference type="EMBL" id="POO01059.1"/>
    </source>
</evidence>
<protein>
    <submittedName>
        <fullName evidence="1">Uncharacterized protein</fullName>
    </submittedName>
</protein>
<dbReference type="EMBL" id="JXTC01000010">
    <property type="protein sequence ID" value="POO01059.1"/>
    <property type="molecule type" value="Genomic_DNA"/>
</dbReference>
<gene>
    <name evidence="1" type="ORF">TorRG33x02_032420</name>
</gene>
<dbReference type="Proteomes" id="UP000237000">
    <property type="component" value="Unassembled WGS sequence"/>
</dbReference>
<dbReference type="InParanoid" id="A0A2P5FTG5"/>
<sequence>PDNLLTLTMSASSLQRLVMMNTWFDCSEVVLYRPSLFDTNPLDHMLGLPTLDSTTSRL</sequence>
<feature type="non-terminal residue" evidence="1">
    <location>
        <position position="1"/>
    </location>
</feature>
<keyword evidence="2" id="KW-1185">Reference proteome</keyword>
<proteinExistence type="predicted"/>
<comment type="caution">
    <text evidence="1">The sequence shown here is derived from an EMBL/GenBank/DDBJ whole genome shotgun (WGS) entry which is preliminary data.</text>
</comment>
<evidence type="ECO:0000313" key="2">
    <source>
        <dbReference type="Proteomes" id="UP000237000"/>
    </source>
</evidence>